<dbReference type="InterPro" id="IPR011009">
    <property type="entry name" value="Kinase-like_dom_sf"/>
</dbReference>
<proteinExistence type="predicted"/>
<gene>
    <name evidence="2" type="ORF">GLOIN_2v103136</name>
</gene>
<reference evidence="2 3" key="1">
    <citation type="journal article" date="2013" name="Proc. Natl. Acad. Sci. U.S.A.">
        <title>Genome of an arbuscular mycorrhizal fungus provides insight into the oldest plant symbiosis.</title>
        <authorList>
            <person name="Tisserant E."/>
            <person name="Malbreil M."/>
            <person name="Kuo A."/>
            <person name="Kohler A."/>
            <person name="Symeonidi A."/>
            <person name="Balestrini R."/>
            <person name="Charron P."/>
            <person name="Duensing N."/>
            <person name="Frei Dit Frey N."/>
            <person name="Gianinazzi-Pearson V."/>
            <person name="Gilbert L.B."/>
            <person name="Handa Y."/>
            <person name="Herr J.R."/>
            <person name="Hijri M."/>
            <person name="Koul R."/>
            <person name="Kawaguchi M."/>
            <person name="Krajinski F."/>
            <person name="Lammers P.J."/>
            <person name="Masclaux F.G."/>
            <person name="Murat C."/>
            <person name="Morin E."/>
            <person name="Ndikumana S."/>
            <person name="Pagni M."/>
            <person name="Petitpierre D."/>
            <person name="Requena N."/>
            <person name="Rosikiewicz P."/>
            <person name="Riley R."/>
            <person name="Saito K."/>
            <person name="San Clemente H."/>
            <person name="Shapiro H."/>
            <person name="van Tuinen D."/>
            <person name="Becard G."/>
            <person name="Bonfante P."/>
            <person name="Paszkowski U."/>
            <person name="Shachar-Hill Y.Y."/>
            <person name="Tuskan G.A."/>
            <person name="Young P.W."/>
            <person name="Sanders I.R."/>
            <person name="Henrissat B."/>
            <person name="Rensing S.A."/>
            <person name="Grigoriev I.V."/>
            <person name="Corradi N."/>
            <person name="Roux C."/>
            <person name="Martin F."/>
        </authorList>
    </citation>
    <scope>NUCLEOTIDE SEQUENCE [LARGE SCALE GENOMIC DNA]</scope>
    <source>
        <strain evidence="2 3">DAOM 197198</strain>
    </source>
</reference>
<evidence type="ECO:0000259" key="1">
    <source>
        <dbReference type="PROSITE" id="PS50011"/>
    </source>
</evidence>
<protein>
    <recommendedName>
        <fullName evidence="1">Protein kinase domain-containing protein</fullName>
    </recommendedName>
</protein>
<dbReference type="InterPro" id="IPR000719">
    <property type="entry name" value="Prot_kinase_dom"/>
</dbReference>
<feature type="domain" description="Protein kinase" evidence="1">
    <location>
        <begin position="1"/>
        <end position="63"/>
    </location>
</feature>
<organism evidence="2 3">
    <name type="scientific">Rhizophagus irregularis (strain DAOM 181602 / DAOM 197198 / MUCL 43194)</name>
    <name type="common">Arbuscular mycorrhizal fungus</name>
    <name type="synonym">Glomus intraradices</name>
    <dbReference type="NCBI Taxonomy" id="747089"/>
    <lineage>
        <taxon>Eukaryota</taxon>
        <taxon>Fungi</taxon>
        <taxon>Fungi incertae sedis</taxon>
        <taxon>Mucoromycota</taxon>
        <taxon>Glomeromycotina</taxon>
        <taxon>Glomeromycetes</taxon>
        <taxon>Glomerales</taxon>
        <taxon>Glomeraceae</taxon>
        <taxon>Rhizophagus</taxon>
    </lineage>
</organism>
<evidence type="ECO:0000313" key="2">
    <source>
        <dbReference type="EMBL" id="POG70635.1"/>
    </source>
</evidence>
<accession>A0A2P4PZ12</accession>
<dbReference type="GO" id="GO:0004672">
    <property type="term" value="F:protein kinase activity"/>
    <property type="evidence" value="ECO:0007669"/>
    <property type="project" value="InterPro"/>
</dbReference>
<evidence type="ECO:0000313" key="3">
    <source>
        <dbReference type="Proteomes" id="UP000018888"/>
    </source>
</evidence>
<sequence>MDYANNGNLGGNLTRIIKSDRNQNLYMLYEIISGLNDIHNQDLIHCDFHDGNILNHGNKIHSE</sequence>
<dbReference type="EMBL" id="AUPC02000118">
    <property type="protein sequence ID" value="POG70635.1"/>
    <property type="molecule type" value="Genomic_DNA"/>
</dbReference>
<dbReference type="SUPFAM" id="SSF56112">
    <property type="entry name" value="Protein kinase-like (PK-like)"/>
    <property type="match status" value="1"/>
</dbReference>
<name>A0A2P4PZ12_RHIID</name>
<dbReference type="PROSITE" id="PS50011">
    <property type="entry name" value="PROTEIN_KINASE_DOM"/>
    <property type="match status" value="1"/>
</dbReference>
<comment type="caution">
    <text evidence="2">The sequence shown here is derived from an EMBL/GenBank/DDBJ whole genome shotgun (WGS) entry which is preliminary data.</text>
</comment>
<dbReference type="Proteomes" id="UP000018888">
    <property type="component" value="Unassembled WGS sequence"/>
</dbReference>
<keyword evidence="3" id="KW-1185">Reference proteome</keyword>
<dbReference type="AlphaFoldDB" id="A0A2P4PZ12"/>
<dbReference type="Gene3D" id="1.10.510.10">
    <property type="entry name" value="Transferase(Phosphotransferase) domain 1"/>
    <property type="match status" value="1"/>
</dbReference>
<dbReference type="GO" id="GO:0005524">
    <property type="term" value="F:ATP binding"/>
    <property type="evidence" value="ECO:0007669"/>
    <property type="project" value="InterPro"/>
</dbReference>
<reference evidence="2 3" key="2">
    <citation type="journal article" date="2018" name="New Phytol.">
        <title>High intraspecific genome diversity in the model arbuscular mycorrhizal symbiont Rhizophagus irregularis.</title>
        <authorList>
            <person name="Chen E.C.H."/>
            <person name="Morin E."/>
            <person name="Beaudet D."/>
            <person name="Noel J."/>
            <person name="Yildirir G."/>
            <person name="Ndikumana S."/>
            <person name="Charron P."/>
            <person name="St-Onge C."/>
            <person name="Giorgi J."/>
            <person name="Kruger M."/>
            <person name="Marton T."/>
            <person name="Ropars J."/>
            <person name="Grigoriev I.V."/>
            <person name="Hainaut M."/>
            <person name="Henrissat B."/>
            <person name="Roux C."/>
            <person name="Martin F."/>
            <person name="Corradi N."/>
        </authorList>
    </citation>
    <scope>NUCLEOTIDE SEQUENCE [LARGE SCALE GENOMIC DNA]</scope>
    <source>
        <strain evidence="2 3">DAOM 197198</strain>
    </source>
</reference>